<organism evidence="1 2">
    <name type="scientific">Trametes sanguinea</name>
    <dbReference type="NCBI Taxonomy" id="158606"/>
    <lineage>
        <taxon>Eukaryota</taxon>
        <taxon>Fungi</taxon>
        <taxon>Dikarya</taxon>
        <taxon>Basidiomycota</taxon>
        <taxon>Agaricomycotina</taxon>
        <taxon>Agaricomycetes</taxon>
        <taxon>Polyporales</taxon>
        <taxon>Polyporaceae</taxon>
        <taxon>Trametes</taxon>
    </lineage>
</organism>
<name>A0ACC1PC98_9APHY</name>
<comment type="caution">
    <text evidence="1">The sequence shown here is derived from an EMBL/GenBank/DDBJ whole genome shotgun (WGS) entry which is preliminary data.</text>
</comment>
<keyword evidence="2" id="KW-1185">Reference proteome</keyword>
<dbReference type="Proteomes" id="UP001144978">
    <property type="component" value="Unassembled WGS sequence"/>
</dbReference>
<reference evidence="1" key="1">
    <citation type="submission" date="2022-08" db="EMBL/GenBank/DDBJ databases">
        <title>Genome Sequence of Pycnoporus sanguineus.</title>
        <authorList>
            <person name="Buettner E."/>
        </authorList>
    </citation>
    <scope>NUCLEOTIDE SEQUENCE</scope>
    <source>
        <strain evidence="1">CG-C14</strain>
    </source>
</reference>
<evidence type="ECO:0000313" key="2">
    <source>
        <dbReference type="Proteomes" id="UP001144978"/>
    </source>
</evidence>
<evidence type="ECO:0000313" key="1">
    <source>
        <dbReference type="EMBL" id="KAJ2989339.1"/>
    </source>
</evidence>
<protein>
    <submittedName>
        <fullName evidence="1">Uncharacterized protein</fullName>
    </submittedName>
</protein>
<gene>
    <name evidence="1" type="ORF">NUW54_g8816</name>
</gene>
<sequence length="992" mass="111774">MQGANRIPSQAIDIAALIRGTRHRYRELRETLDRTNDEFAESMVAILEDSGMHGVVEAFQDEMSLPPPVETESEEDEVHQMSRRTIRTLQGRVQRLQHAGLAEMSPPAEDNQGRNARLDRDRRQHRNVVPVDEVHCNVAFQPPQEVDNLESASQVASPQNNQQRLPAYRRPSMYGPSVQAAQWNTQVHGGSPSVINGPSAIHASTPNELAFVGPIAGPRDGIGVQRLLNMIQELVGDAPTSDPPAYLKMAKLPPPKTYEGKDDPDQFEVWLRGLLEYFNMLHIMGPQYDADRLRMLSSSLSGNAATWFYNTVQSPSRDKRDWMFEEAIMGLFRRFVHRDTHLQAEQQFAALRFDASKGGVAGLYECMLYLANKMWEYPTEFQMRKKFIEALPEQYESILSLYKGMSPQCTTLYMLYQSTLELEQNMRALQLRKCAQDAGGSTTPPVNTMKSSSDNRLVRANSASQHQSSACKTASSRFKSVNRAALKQTIQVGPSCIAGQVLRLWPTWPLRIRSEVPPVWEEEHFGPTAHVRATHHDETSDKEGSPQLEGTGEDARGDNESPVLEDAPADVVDDDQEYPPSDYGGSQYESEREDELSPVNDNNKNDLFFGGMQIAPFKELLGELVHAHSMAIQPDRNLRHAWLYNAKVRKIQDPAAQPKRDKLSQPTFSAEISVNGVMALALFDSGCTTDSITPELVYVCKANRVDLKKPVGLQLGTKGSRTRINYGARAMLQVGKLKQSQYLDVVDINKYDLILGTMFCCKHNVMLDFTKDQVLVDGERVALFWPEPQVDRRGPKKGMVGTASCGPTTPLRGVKFGVAANSDPHGVNKLIDRIAAEQWEDEIIRWTHVGFVIDEKEEELQKLRDKWYAKTEDIMRSLPETLSPCCEVNHRIPLIDKQKKYQYHLPRCADVVKLELLTKINRCVAAGWWRPVTCEQAAPLLCVTKKDGKLPTVVDARQRNSNMVHDLTPFPDQDLIRMDMARAKYRSKIDLS</sequence>
<proteinExistence type="predicted"/>
<dbReference type="EMBL" id="JANSHE010002811">
    <property type="protein sequence ID" value="KAJ2989339.1"/>
    <property type="molecule type" value="Genomic_DNA"/>
</dbReference>
<accession>A0ACC1PC98</accession>